<name>A0ABP4MMU8_9ACTN</name>
<dbReference type="InterPro" id="IPR041657">
    <property type="entry name" value="HTH_17"/>
</dbReference>
<reference evidence="4" key="1">
    <citation type="journal article" date="2019" name="Int. J. Syst. Evol. Microbiol.">
        <title>The Global Catalogue of Microorganisms (GCM) 10K type strain sequencing project: providing services to taxonomists for standard genome sequencing and annotation.</title>
        <authorList>
            <consortium name="The Broad Institute Genomics Platform"/>
            <consortium name="The Broad Institute Genome Sequencing Center for Infectious Disease"/>
            <person name="Wu L."/>
            <person name="Ma J."/>
        </authorList>
    </citation>
    <scope>NUCLEOTIDE SEQUENCE [LARGE SCALE GENOMIC DNA]</scope>
    <source>
        <strain evidence="4">JCM 15933</strain>
    </source>
</reference>
<evidence type="ECO:0000313" key="3">
    <source>
        <dbReference type="EMBL" id="GAA1545662.1"/>
    </source>
</evidence>
<sequence length="107" mass="11533">MSSNVLPFTPRGNATDAPERATPATVTRAVYTVAEVAELLSLSTGSTYALVRKGDIPAIKLGGRWVIPVRRFETWLNDLPTASTDDLGRELAALDRAAGRERTRHGA</sequence>
<evidence type="ECO:0000313" key="4">
    <source>
        <dbReference type="Proteomes" id="UP001501470"/>
    </source>
</evidence>
<dbReference type="EMBL" id="BAAAQD010000018">
    <property type="protein sequence ID" value="GAA1545662.1"/>
    <property type="molecule type" value="Genomic_DNA"/>
</dbReference>
<evidence type="ECO:0000259" key="2">
    <source>
        <dbReference type="Pfam" id="PF12728"/>
    </source>
</evidence>
<dbReference type="Pfam" id="PF12728">
    <property type="entry name" value="HTH_17"/>
    <property type="match status" value="1"/>
</dbReference>
<protein>
    <recommendedName>
        <fullName evidence="2">Helix-turn-helix domain-containing protein</fullName>
    </recommendedName>
</protein>
<dbReference type="RefSeq" id="WP_344508054.1">
    <property type="nucleotide sequence ID" value="NZ_BAAAQD010000018.1"/>
</dbReference>
<dbReference type="InterPro" id="IPR010093">
    <property type="entry name" value="SinI_DNA-bd"/>
</dbReference>
<dbReference type="NCBIfam" id="TIGR01764">
    <property type="entry name" value="excise"/>
    <property type="match status" value="1"/>
</dbReference>
<dbReference type="SUPFAM" id="SSF46955">
    <property type="entry name" value="Putative DNA-binding domain"/>
    <property type="match status" value="1"/>
</dbReference>
<dbReference type="Proteomes" id="UP001501470">
    <property type="component" value="Unassembled WGS sequence"/>
</dbReference>
<comment type="caution">
    <text evidence="3">The sequence shown here is derived from an EMBL/GenBank/DDBJ whole genome shotgun (WGS) entry which is preliminary data.</text>
</comment>
<accession>A0ABP4MMU8</accession>
<keyword evidence="4" id="KW-1185">Reference proteome</keyword>
<evidence type="ECO:0000256" key="1">
    <source>
        <dbReference type="SAM" id="MobiDB-lite"/>
    </source>
</evidence>
<gene>
    <name evidence="3" type="ORF">GCM10009827_077180</name>
</gene>
<feature type="region of interest" description="Disordered" evidence="1">
    <location>
        <begin position="1"/>
        <end position="21"/>
    </location>
</feature>
<organism evidence="3 4">
    <name type="scientific">Dactylosporangium maewongense</name>
    <dbReference type="NCBI Taxonomy" id="634393"/>
    <lineage>
        <taxon>Bacteria</taxon>
        <taxon>Bacillati</taxon>
        <taxon>Actinomycetota</taxon>
        <taxon>Actinomycetes</taxon>
        <taxon>Micromonosporales</taxon>
        <taxon>Micromonosporaceae</taxon>
        <taxon>Dactylosporangium</taxon>
    </lineage>
</organism>
<feature type="domain" description="Helix-turn-helix" evidence="2">
    <location>
        <begin position="30"/>
        <end position="77"/>
    </location>
</feature>
<proteinExistence type="predicted"/>
<dbReference type="InterPro" id="IPR009061">
    <property type="entry name" value="DNA-bd_dom_put_sf"/>
</dbReference>